<dbReference type="InterPro" id="IPR006483">
    <property type="entry name" value="CRISPR-assoc_Cas3_HD"/>
</dbReference>
<gene>
    <name evidence="12" type="primary">cas3</name>
    <name evidence="12" type="ORF">KIM372_02700</name>
</gene>
<dbReference type="SMART" id="SM00487">
    <property type="entry name" value="DEXDc"/>
    <property type="match status" value="1"/>
</dbReference>
<evidence type="ECO:0000256" key="3">
    <source>
        <dbReference type="ARBA" id="ARBA00022722"/>
    </source>
</evidence>
<dbReference type="InterPro" id="IPR054712">
    <property type="entry name" value="Cas3-like_dom"/>
</dbReference>
<evidence type="ECO:0000256" key="1">
    <source>
        <dbReference type="ARBA" id="ARBA00006847"/>
    </source>
</evidence>
<evidence type="ECO:0000256" key="10">
    <source>
        <dbReference type="SAM" id="MobiDB-lite"/>
    </source>
</evidence>
<keyword evidence="5" id="KW-0547">Nucleotide-binding</keyword>
<evidence type="ECO:0000256" key="6">
    <source>
        <dbReference type="ARBA" id="ARBA00022801"/>
    </source>
</evidence>
<sequence length="1042" mass="115162">MSDLDSLLYPLSSQAASIWGKSDYGKNQEWLPLVLHMSDSLEVAGKLWDCWLPQGTRDIVSRGVCGDQQLAKKLYLFLAGVHDIGKATPNFQVQTWGFPSGDDSGLAWKPEQAGLRIRAELRGQSHLSHPIAGQVILNSYLGQTFQWESALADSYSCVVGGHHGKPPVASKVKEAAEARLPELGWDQQAEGKWSQVQNELIRFVQERSGMGSAEFAALGHTMLPPMAESILTGLVIMADWIASNTDFFPLLALYPEEGEERIIANGQVRLDMLKQRVECGWDELNITPSWRQSKQYNILAASPDDVYGRRFDLPPTATVRPVQAAAVRIAQEVPDPGLMIIEAPMGEGKTEAALVAAEVLATRTSRGGVCLALPTMATTDAMFARVHSWLRHVSQDCSDERESLYLAHGKAQLNDEFQGLMGRSGAHGAAGVGIDVDRGGHTSLSMAVDEATIVDEWMRGRKKGVLANFLVCTVDQVLMGALDMKHVALRQLALANKVVLIDECHAYDVYMQQYLLRLLEWLAAFDVPVVLLSATLPQELREQLTQAYVKGRQAELSPPRPYMSAVPQRHRRRRKPVESANGEGVTQEDRGHKQMKQGSQAYPLITYTSGQQVGQEDVPASGRKSEVETYCMGDDDSSLLTLLQDVLVEGGCVGLICNTVGRAQHAAEVLTDAFGSDVVTLTHSRFIDVDRMSNETVLRSQLGPDATATNCQRPKKAIVVGTQVLEQSLDIDFDLLITDVAPTDLVMQRLGRVHRHQRGVEECDRPRQLRKVRCYIRGIESWSDTGPVFARGIESVYFRATLLEFLAVSGLTMENASAHFRLPYDIASCVRKAYSSEIVEDIPQAWMEDYKTAGDKRAAEMCSKISRAECHLLHSVSDMCQQGQTLVNWFAQPLEITGKDEDKGQRAVRDTQESVEVILLANAEDGQARLLPWVGSDAYHIQPGELVETQSVPSIELAKLVAECTVRLPLIMGQGLALDKLIEELEDHCGDRTAAWQKSDWLSGQLVLFLDQESQHVWSTEIHGYKLSYSQDTGLLAERLAE</sequence>
<evidence type="ECO:0000256" key="2">
    <source>
        <dbReference type="ARBA" id="ARBA00009046"/>
    </source>
</evidence>
<evidence type="ECO:0000256" key="9">
    <source>
        <dbReference type="ARBA" id="ARBA00023118"/>
    </source>
</evidence>
<dbReference type="Gene3D" id="3.40.50.300">
    <property type="entry name" value="P-loop containing nucleotide triphosphate hydrolases"/>
    <property type="match status" value="2"/>
</dbReference>
<keyword evidence="9" id="KW-0051">Antiviral defense</keyword>
<keyword evidence="3" id="KW-0540">Nuclease</keyword>
<dbReference type="NCBIfam" id="TIGR01596">
    <property type="entry name" value="cas3_HD"/>
    <property type="match status" value="1"/>
</dbReference>
<dbReference type="InterPro" id="IPR050547">
    <property type="entry name" value="DEAD_box_RNA_helicases"/>
</dbReference>
<evidence type="ECO:0000313" key="13">
    <source>
        <dbReference type="Proteomes" id="UP001321766"/>
    </source>
</evidence>
<dbReference type="InterPro" id="IPR014001">
    <property type="entry name" value="Helicase_ATP-bd"/>
</dbReference>
<evidence type="ECO:0000256" key="8">
    <source>
        <dbReference type="ARBA" id="ARBA00022840"/>
    </source>
</evidence>
<comment type="similarity">
    <text evidence="2">In the central section; belongs to the CRISPR-associated helicase Cas3 family.</text>
</comment>
<dbReference type="SUPFAM" id="SSF52540">
    <property type="entry name" value="P-loop containing nucleoside triphosphate hydrolases"/>
    <property type="match status" value="1"/>
</dbReference>
<evidence type="ECO:0000259" key="11">
    <source>
        <dbReference type="PROSITE" id="PS51643"/>
    </source>
</evidence>
<dbReference type="Pfam" id="PF22590">
    <property type="entry name" value="Cas3-like_C_2"/>
    <property type="match status" value="1"/>
</dbReference>
<keyword evidence="4" id="KW-0479">Metal-binding</keyword>
<accession>A0ABN6SA77</accession>
<dbReference type="CDD" id="cd09641">
    <property type="entry name" value="Cas3''_I"/>
    <property type="match status" value="1"/>
</dbReference>
<dbReference type="NCBIfam" id="TIGR01587">
    <property type="entry name" value="cas3_core"/>
    <property type="match status" value="1"/>
</dbReference>
<evidence type="ECO:0000256" key="4">
    <source>
        <dbReference type="ARBA" id="ARBA00022723"/>
    </source>
</evidence>
<keyword evidence="13" id="KW-1185">Reference proteome</keyword>
<dbReference type="PANTHER" id="PTHR47963">
    <property type="entry name" value="DEAD-BOX ATP-DEPENDENT RNA HELICASE 47, MITOCHONDRIAL"/>
    <property type="match status" value="1"/>
</dbReference>
<dbReference type="PROSITE" id="PS51643">
    <property type="entry name" value="HD_CAS3"/>
    <property type="match status" value="1"/>
</dbReference>
<dbReference type="Pfam" id="PF18019">
    <property type="entry name" value="Cas3_HD"/>
    <property type="match status" value="1"/>
</dbReference>
<dbReference type="CDD" id="cd17930">
    <property type="entry name" value="DEXHc_cas3"/>
    <property type="match status" value="1"/>
</dbReference>
<feature type="region of interest" description="Disordered" evidence="10">
    <location>
        <begin position="558"/>
        <end position="596"/>
    </location>
</feature>
<dbReference type="InterPro" id="IPR041372">
    <property type="entry name" value="Cas3_C"/>
</dbReference>
<dbReference type="PANTHER" id="PTHR47963:SF9">
    <property type="entry name" value="CRISPR-ASSOCIATED ENDONUCLEASE_HELICASE CAS3"/>
    <property type="match status" value="1"/>
</dbReference>
<evidence type="ECO:0000256" key="5">
    <source>
        <dbReference type="ARBA" id="ARBA00022741"/>
    </source>
</evidence>
<dbReference type="InterPro" id="IPR006474">
    <property type="entry name" value="Helicase_Cas3_CRISPR-ass_core"/>
</dbReference>
<keyword evidence="6" id="KW-0378">Hydrolase</keyword>
<evidence type="ECO:0000256" key="7">
    <source>
        <dbReference type="ARBA" id="ARBA00022806"/>
    </source>
</evidence>
<reference evidence="12 13" key="1">
    <citation type="journal article" date="2023" name="Microbiol. Spectr.">
        <title>Symbiosis of Carpenter Bees with Uncharacterized Lactic Acid Bacteria Showing NAD Auxotrophy.</title>
        <authorList>
            <person name="Kawasaki S."/>
            <person name="Ozawa K."/>
            <person name="Mori T."/>
            <person name="Yamamoto A."/>
            <person name="Ito M."/>
            <person name="Ohkuma M."/>
            <person name="Sakamoto M."/>
            <person name="Matsutani M."/>
        </authorList>
    </citation>
    <scope>NUCLEOTIDE SEQUENCE [LARGE SCALE GENOMIC DNA]</scope>
    <source>
        <strain evidence="12 13">Kim37-2</strain>
    </source>
</reference>
<evidence type="ECO:0000313" key="12">
    <source>
        <dbReference type="EMBL" id="BDR52363.1"/>
    </source>
</evidence>
<proteinExistence type="inferred from homology"/>
<dbReference type="InterPro" id="IPR027417">
    <property type="entry name" value="P-loop_NTPase"/>
</dbReference>
<dbReference type="InterPro" id="IPR038257">
    <property type="entry name" value="CRISPR-assoc_Cas3_HD_sf"/>
</dbReference>
<dbReference type="Gene3D" id="1.10.3210.30">
    <property type="match status" value="1"/>
</dbReference>
<dbReference type="Pfam" id="PF18395">
    <property type="entry name" value="Cas3_C"/>
    <property type="match status" value="1"/>
</dbReference>
<comment type="similarity">
    <text evidence="1">In the N-terminal section; belongs to the CRISPR-associated nuclease Cas3-HD family.</text>
</comment>
<dbReference type="EMBL" id="AP026798">
    <property type="protein sequence ID" value="BDR52363.1"/>
    <property type="molecule type" value="Genomic_DNA"/>
</dbReference>
<name>A0ABN6SA77_9BIFI</name>
<feature type="domain" description="HD Cas3-type" evidence="11">
    <location>
        <begin position="26"/>
        <end position="241"/>
    </location>
</feature>
<organism evidence="12 13">
    <name type="scientific">Bombiscardovia nodaiensis</name>
    <dbReference type="NCBI Taxonomy" id="2932181"/>
    <lineage>
        <taxon>Bacteria</taxon>
        <taxon>Bacillati</taxon>
        <taxon>Actinomycetota</taxon>
        <taxon>Actinomycetes</taxon>
        <taxon>Bifidobacteriales</taxon>
        <taxon>Bifidobacteriaceae</taxon>
        <taxon>Bombiscardovia</taxon>
    </lineage>
</organism>
<protein>
    <submittedName>
        <fullName evidence="12">CRISPR-associated helicase/endonuclease Cas3</fullName>
    </submittedName>
</protein>
<keyword evidence="8" id="KW-0067">ATP-binding</keyword>
<dbReference type="Proteomes" id="UP001321766">
    <property type="component" value="Chromosome"/>
</dbReference>
<keyword evidence="7" id="KW-0347">Helicase</keyword>